<proteinExistence type="predicted"/>
<keyword evidence="3" id="KW-1185">Reference proteome</keyword>
<name>A0A397IIN6_9GLOM</name>
<evidence type="ECO:0000256" key="1">
    <source>
        <dbReference type="SAM" id="MobiDB-lite"/>
    </source>
</evidence>
<dbReference type="EMBL" id="PQFF01000196">
    <property type="protein sequence ID" value="RHZ75841.1"/>
    <property type="molecule type" value="Genomic_DNA"/>
</dbReference>
<protein>
    <submittedName>
        <fullName evidence="2">Uncharacterized protein</fullName>
    </submittedName>
</protein>
<reference evidence="2 3" key="1">
    <citation type="submission" date="2018-08" db="EMBL/GenBank/DDBJ databases">
        <title>Genome and evolution of the arbuscular mycorrhizal fungus Diversispora epigaea (formerly Glomus versiforme) and its bacterial endosymbionts.</title>
        <authorList>
            <person name="Sun X."/>
            <person name="Fei Z."/>
            <person name="Harrison M."/>
        </authorList>
    </citation>
    <scope>NUCLEOTIDE SEQUENCE [LARGE SCALE GENOMIC DNA]</scope>
    <source>
        <strain evidence="2 3">IT104</strain>
    </source>
</reference>
<dbReference type="AlphaFoldDB" id="A0A397IIN6"/>
<dbReference type="OrthoDB" id="2444449at2759"/>
<accession>A0A397IIN6</accession>
<gene>
    <name evidence="2" type="ORF">Glove_209g158</name>
</gene>
<comment type="caution">
    <text evidence="2">The sequence shown here is derived from an EMBL/GenBank/DDBJ whole genome shotgun (WGS) entry which is preliminary data.</text>
</comment>
<dbReference type="Proteomes" id="UP000266861">
    <property type="component" value="Unassembled WGS sequence"/>
</dbReference>
<feature type="region of interest" description="Disordered" evidence="1">
    <location>
        <begin position="202"/>
        <end position="246"/>
    </location>
</feature>
<organism evidence="2 3">
    <name type="scientific">Diversispora epigaea</name>
    <dbReference type="NCBI Taxonomy" id="1348612"/>
    <lineage>
        <taxon>Eukaryota</taxon>
        <taxon>Fungi</taxon>
        <taxon>Fungi incertae sedis</taxon>
        <taxon>Mucoromycota</taxon>
        <taxon>Glomeromycotina</taxon>
        <taxon>Glomeromycetes</taxon>
        <taxon>Diversisporales</taxon>
        <taxon>Diversisporaceae</taxon>
        <taxon>Diversispora</taxon>
    </lineage>
</organism>
<evidence type="ECO:0000313" key="3">
    <source>
        <dbReference type="Proteomes" id="UP000266861"/>
    </source>
</evidence>
<evidence type="ECO:0000313" key="2">
    <source>
        <dbReference type="EMBL" id="RHZ75841.1"/>
    </source>
</evidence>
<sequence length="246" mass="28307">MMSERETHEPYVGYGALKNYLKTYENKSYCSFLGNNRNIIISSIISSKTHFNWNDLDNLWAGRFLSEAIKLNTTLDEKVKYERSGKWLKPYWNNIIKEYKRNFALKCFVYKIINPEQIPENYQNQTICEIYRKEISPQFPEPITILTYPKEQYHYDDSVGSSGSGYDNYAGDDIGSSSGIVEIPQKFKINFGNMYSTNSYPPVSSEVVDNNEQEGDSSSGNGLNNDIKNDNNNDENNDGGYTCRQN</sequence>